<dbReference type="NCBIfam" id="TIGR02876">
    <property type="entry name" value="spore_yqfD"/>
    <property type="match status" value="1"/>
</dbReference>
<gene>
    <name evidence="2" type="primary">yqfD</name>
    <name evidence="2" type="ORF">GOQ27_00400</name>
</gene>
<keyword evidence="1" id="KW-0812">Transmembrane</keyword>
<evidence type="ECO:0000313" key="2">
    <source>
        <dbReference type="EMBL" id="MBS4536899.1"/>
    </source>
</evidence>
<proteinExistence type="predicted"/>
<keyword evidence="1" id="KW-0472">Membrane</keyword>
<protein>
    <submittedName>
        <fullName evidence="2">Sporulation protein YqfD</fullName>
    </submittedName>
</protein>
<dbReference type="PIRSF" id="PIRSF029895">
    <property type="entry name" value="SpoIV"/>
    <property type="match status" value="1"/>
</dbReference>
<keyword evidence="1" id="KW-1133">Transmembrane helix</keyword>
<dbReference type="EMBL" id="WSFT01000005">
    <property type="protein sequence ID" value="MBS4536899.1"/>
    <property type="molecule type" value="Genomic_DNA"/>
</dbReference>
<evidence type="ECO:0000313" key="3">
    <source>
        <dbReference type="Proteomes" id="UP000724672"/>
    </source>
</evidence>
<evidence type="ECO:0000256" key="1">
    <source>
        <dbReference type="SAM" id="Phobius"/>
    </source>
</evidence>
<dbReference type="Pfam" id="PF06898">
    <property type="entry name" value="YqfD"/>
    <property type="match status" value="1"/>
</dbReference>
<feature type="transmembrane region" description="Helical" evidence="1">
    <location>
        <begin position="91"/>
        <end position="111"/>
    </location>
</feature>
<accession>A0A942UUA2</accession>
<name>A0A942UUA2_9FIRM</name>
<dbReference type="InterPro" id="IPR010690">
    <property type="entry name" value="YqfD"/>
</dbReference>
<reference evidence="2" key="1">
    <citation type="submission" date="2019-12" db="EMBL/GenBank/DDBJ databases">
        <title>Clostridiaceae gen. nov. sp. nov., isolated from sediment in Xinjiang, China.</title>
        <authorList>
            <person name="Zhang R."/>
        </authorList>
    </citation>
    <scope>NUCLEOTIDE SEQUENCE</scope>
    <source>
        <strain evidence="2">D2Q-11</strain>
    </source>
</reference>
<dbReference type="RefSeq" id="WP_203364831.1">
    <property type="nucleotide sequence ID" value="NZ_WSFT01000005.1"/>
</dbReference>
<dbReference type="AlphaFoldDB" id="A0A942UUA2"/>
<dbReference type="Proteomes" id="UP000724672">
    <property type="component" value="Unassembled WGS sequence"/>
</dbReference>
<keyword evidence="3" id="KW-1185">Reference proteome</keyword>
<comment type="caution">
    <text evidence="2">The sequence shown here is derived from an EMBL/GenBank/DDBJ whole genome shotgun (WGS) entry which is preliminary data.</text>
</comment>
<organism evidence="2 3">
    <name type="scientific">Anaeromonas frigoriresistens</name>
    <dbReference type="NCBI Taxonomy" id="2683708"/>
    <lineage>
        <taxon>Bacteria</taxon>
        <taxon>Bacillati</taxon>
        <taxon>Bacillota</taxon>
        <taxon>Tissierellia</taxon>
        <taxon>Tissierellales</taxon>
        <taxon>Thermohalobacteraceae</taxon>
        <taxon>Anaeromonas</taxon>
    </lineage>
</organism>
<sequence>MLIIRLWNYFRGYVIIRIEGLTLERFINLATLNDIYLWDIDRFDYTTLEAKVSIKGFKELKKIIIKAGCRFDVISKEGLPFVLNKLKRRKMLVVGFILMIGVIFFLTSFIWNIEIVGSKDFDEGKLIEYLDKEGIKTGIKKSIVNEDELQIDILKKFDDIAYVDIDIQGTNLVVEVKKRSFYTEDDKIDKNKPCNIVANKKAVIEKVIAKNGNAVVEKGEIVEEGQVLITGIVQNDSEENILLVHSEGEVLARTYYYNTIKEPIIKQIQEETGEKYFSRELKIGNKSIHLKNGDIPFKDYLEFIDDKENGFYSVIPFNIVTHEYREVEIKTVKQNVDSLKESLNVIITKEAMEKIPEDSKVLSKEIDFETKDNFLIAKIKIELIEDIGKKEYIQNQIEKYEEE</sequence>